<dbReference type="Proteomes" id="UP001208935">
    <property type="component" value="Unassembled WGS sequence"/>
</dbReference>
<proteinExistence type="predicted"/>
<dbReference type="PANTHER" id="PTHR36234">
    <property type="entry name" value="LYSYL ENDOPEPTIDASE"/>
    <property type="match status" value="1"/>
</dbReference>
<comment type="caution">
    <text evidence="1">The sequence shown here is derived from an EMBL/GenBank/DDBJ whole genome shotgun (WGS) entry which is preliminary data.</text>
</comment>
<dbReference type="EMBL" id="QZCW01000001">
    <property type="protein sequence ID" value="MCW5320709.1"/>
    <property type="molecule type" value="Genomic_DNA"/>
</dbReference>
<accession>A0ABT3KQW1</accession>
<dbReference type="InterPro" id="IPR043504">
    <property type="entry name" value="Peptidase_S1_PA_chymotrypsin"/>
</dbReference>
<name>A0ABT3KQW1_9BURK</name>
<organism evidence="1 2">
    <name type="scientific">Verminephrobacter aporrectodeae subsp. tuberculatae</name>
    <dbReference type="NCBI Taxonomy" id="1110392"/>
    <lineage>
        <taxon>Bacteria</taxon>
        <taxon>Pseudomonadati</taxon>
        <taxon>Pseudomonadota</taxon>
        <taxon>Betaproteobacteria</taxon>
        <taxon>Burkholderiales</taxon>
        <taxon>Comamonadaceae</taxon>
        <taxon>Verminephrobacter</taxon>
    </lineage>
</organism>
<reference evidence="2" key="1">
    <citation type="submission" date="2023-07" db="EMBL/GenBank/DDBJ databases">
        <title>Verminephrobacter genomes.</title>
        <authorList>
            <person name="Lund M.B."/>
        </authorList>
    </citation>
    <scope>NUCLEOTIDE SEQUENCE [LARGE SCALE GENOMIC DNA]</scope>
    <source>
        <strain evidence="2">AtM5-05</strain>
    </source>
</reference>
<evidence type="ECO:0000313" key="1">
    <source>
        <dbReference type="EMBL" id="MCW5320709.1"/>
    </source>
</evidence>
<dbReference type="SUPFAM" id="SSF50494">
    <property type="entry name" value="Trypsin-like serine proteases"/>
    <property type="match status" value="1"/>
</dbReference>
<protein>
    <submittedName>
        <fullName evidence="1">Endoproteinase ArgC</fullName>
    </submittedName>
</protein>
<evidence type="ECO:0000313" key="2">
    <source>
        <dbReference type="Proteomes" id="UP001208935"/>
    </source>
</evidence>
<dbReference type="Gene3D" id="2.40.10.10">
    <property type="entry name" value="Trypsin-like serine proteases"/>
    <property type="match status" value="2"/>
</dbReference>
<keyword evidence="2" id="KW-1185">Reference proteome</keyword>
<dbReference type="InterPro" id="IPR009003">
    <property type="entry name" value="Peptidase_S1_PA"/>
</dbReference>
<dbReference type="PANTHER" id="PTHR36234:SF5">
    <property type="entry name" value="LYSYL ENDOPEPTIDASE"/>
    <property type="match status" value="1"/>
</dbReference>
<gene>
    <name evidence="1" type="ORF">D5039_05860</name>
</gene>
<sequence length="436" mass="46945">MVLATALRLGPLDEDSGLKKKAQAASESGIPRKIGVPRSVAATATARGTLAQLRWQSAQGGVQRAALSFTSEDAWGVRPGLLVRSLPANTMLRFYTQAGTEVIQVSGDEVLRTVQRNLAAGDTSDAARTYWVPDFGGAETTVELELPAKANLAELDIAVPTLSHFFVSPGADAAPVTKALGDADSCHTDVSCDAQYSNESRSVARIIYVKDDGTSYLCTGTLLNDASSSRTPYFLSANHCISTQTLASTMTTDWFYRSTACNSGELNPDTRRVTGGATLLYNSADTDTSFMRLNSPAPQGSVYAGSYFGNMNIDMVRRPNISGIHHPKGDLQKLSTGTIMDFSRCVPGEDDGTFNCSISNAQNGNFYSIRWRQGRTEKGSSGSGLLYTIGNTRYVMGQLYGGSSRCLSRFSTGTDTYGRFDVAFRNSLKNWLKPDH</sequence>